<reference evidence="2 3" key="1">
    <citation type="submission" date="2017-06" db="EMBL/GenBank/DDBJ databases">
        <title>Genome of Fusarium nygamai isolate CS10214.</title>
        <authorList>
            <person name="Gardiner D.M."/>
            <person name="Obanor F."/>
            <person name="Kazan K."/>
        </authorList>
    </citation>
    <scope>NUCLEOTIDE SEQUENCE [LARGE SCALE GENOMIC DNA]</scope>
    <source>
        <strain evidence="2 3">CS10214</strain>
    </source>
</reference>
<dbReference type="InterPro" id="IPR010730">
    <property type="entry name" value="HET"/>
</dbReference>
<dbReference type="Pfam" id="PF06985">
    <property type="entry name" value="HET"/>
    <property type="match status" value="1"/>
</dbReference>
<accession>A0A2K0WDP5</accession>
<dbReference type="STRING" id="42673.A0A2K0WDP5"/>
<dbReference type="Proteomes" id="UP000236664">
    <property type="component" value="Unassembled WGS sequence"/>
</dbReference>
<dbReference type="OrthoDB" id="5347061at2759"/>
<feature type="domain" description="Heterokaryon incompatibility" evidence="1">
    <location>
        <begin position="1"/>
        <end position="76"/>
    </location>
</feature>
<evidence type="ECO:0000259" key="1">
    <source>
        <dbReference type="Pfam" id="PF06985"/>
    </source>
</evidence>
<keyword evidence="3" id="KW-1185">Reference proteome</keyword>
<evidence type="ECO:0000313" key="3">
    <source>
        <dbReference type="Proteomes" id="UP000236664"/>
    </source>
</evidence>
<sequence length="374" mass="42673">MQHVYSNSVFTIAATGSESPDDTLLHARDLDLVKIGKVQCSLFSDEPQPCIIYDSAYWERHLGEGPLYNRGWAFQERVLSPRVMHFGRHQMLWECRSRHRCEAFPEGIPDRKPTKELDTLMEVQDNTPMTDDLARLWCCLVEEYCECSLTFPSDKLHAMAGIAKLFETVTGDEYVAGLWRSRFIELLQWSAYEVKPLQSTDYRAPSWSWASIDSDIWYWTRSSRATNLAHLVDISVLNQTSDRMSTVLSACAVVSARVIPAVCKSVAMEGVTFVTFRCHNNEFKVDVDPDTTNGELIAGNEYAYMPLLLDYTSSAADNSSMGREGFCLILERDKQSIGGLDRYRRLGSFHVVEEYGDNVEDIFYCTEFTEIEMI</sequence>
<dbReference type="PANTHER" id="PTHR33112:SF8">
    <property type="entry name" value="HETEROKARYON INCOMPATIBILITY DOMAIN-CONTAINING PROTEIN"/>
    <property type="match status" value="1"/>
</dbReference>
<protein>
    <recommendedName>
        <fullName evidence="1">Heterokaryon incompatibility domain-containing protein</fullName>
    </recommendedName>
</protein>
<evidence type="ECO:0000313" key="2">
    <source>
        <dbReference type="EMBL" id="PNP80388.1"/>
    </source>
</evidence>
<gene>
    <name evidence="2" type="ORF">FNYG_05987</name>
</gene>
<comment type="caution">
    <text evidence="2">The sequence shown here is derived from an EMBL/GenBank/DDBJ whole genome shotgun (WGS) entry which is preliminary data.</text>
</comment>
<dbReference type="EMBL" id="MTQA01000077">
    <property type="protein sequence ID" value="PNP80388.1"/>
    <property type="molecule type" value="Genomic_DNA"/>
</dbReference>
<name>A0A2K0WDP5_GIBNY</name>
<organism evidence="2 3">
    <name type="scientific">Gibberella nygamai</name>
    <name type="common">Bean root rot disease fungus</name>
    <name type="synonym">Fusarium nygamai</name>
    <dbReference type="NCBI Taxonomy" id="42673"/>
    <lineage>
        <taxon>Eukaryota</taxon>
        <taxon>Fungi</taxon>
        <taxon>Dikarya</taxon>
        <taxon>Ascomycota</taxon>
        <taxon>Pezizomycotina</taxon>
        <taxon>Sordariomycetes</taxon>
        <taxon>Hypocreomycetidae</taxon>
        <taxon>Hypocreales</taxon>
        <taxon>Nectriaceae</taxon>
        <taxon>Fusarium</taxon>
        <taxon>Fusarium fujikuroi species complex</taxon>
    </lineage>
</organism>
<proteinExistence type="predicted"/>
<dbReference type="AlphaFoldDB" id="A0A2K0WDP5"/>
<dbReference type="PANTHER" id="PTHR33112">
    <property type="entry name" value="DOMAIN PROTEIN, PUTATIVE-RELATED"/>
    <property type="match status" value="1"/>
</dbReference>